<feature type="transmembrane region" description="Helical" evidence="1">
    <location>
        <begin position="6"/>
        <end position="23"/>
    </location>
</feature>
<proteinExistence type="predicted"/>
<dbReference type="EMBL" id="CP009056">
    <property type="protein sequence ID" value="AJA44826.1"/>
    <property type="molecule type" value="Genomic_DNA"/>
</dbReference>
<keyword evidence="1" id="KW-0812">Transmembrane</keyword>
<dbReference type="KEGG" id="fpp:FPB0191_01000"/>
<sequence length="105" mass="12674">MILLICVCYYCLAIIGCFFRYYFKKFSESDYKYNKSLNCKRICYVIYCYFIMAYSVFLHELVRNEVILNLPFLISVILIAVVYVFFSSSLEFAVNSNRKKKRKWK</sequence>
<dbReference type="Proteomes" id="UP000030901">
    <property type="component" value="Chromosome"/>
</dbReference>
<reference evidence="2 3" key="1">
    <citation type="journal article" date="2014" name="Appl. Environ. Microbiol.">
        <title>Gut symbionts from distinct hosts exhibit genotoxic activity via divergent colibactin biosynthetic pathways.</title>
        <authorList>
            <person name="Engel P."/>
            <person name="Vizcaino M.I."/>
            <person name="Crawford J.M."/>
        </authorList>
    </citation>
    <scope>NUCLEOTIDE SEQUENCE [LARGE SCALE GENOMIC DNA]</scope>
    <source>
        <strain evidence="2 3">PEB0191</strain>
    </source>
</reference>
<evidence type="ECO:0000313" key="3">
    <source>
        <dbReference type="Proteomes" id="UP000030901"/>
    </source>
</evidence>
<dbReference type="STRING" id="1267021.FPB0191_01000"/>
<name>A0A0A7S6C8_FRIPE</name>
<dbReference type="HOGENOM" id="CLU_2232635_0_0_6"/>
<feature type="transmembrane region" description="Helical" evidence="1">
    <location>
        <begin position="68"/>
        <end position="94"/>
    </location>
</feature>
<evidence type="ECO:0000313" key="2">
    <source>
        <dbReference type="EMBL" id="AJA44826.1"/>
    </source>
</evidence>
<keyword evidence="1" id="KW-0472">Membrane</keyword>
<accession>A0A0A7S6C8</accession>
<dbReference type="AlphaFoldDB" id="A0A0A7S6C8"/>
<gene>
    <name evidence="2" type="ORF">FPB0191_01000</name>
</gene>
<organism evidence="2 3">
    <name type="scientific">Frischella perrara</name>
    <dbReference type="NCBI Taxonomy" id="1267021"/>
    <lineage>
        <taxon>Bacteria</taxon>
        <taxon>Pseudomonadati</taxon>
        <taxon>Pseudomonadota</taxon>
        <taxon>Gammaproteobacteria</taxon>
        <taxon>Orbales</taxon>
        <taxon>Orbaceae</taxon>
        <taxon>Frischella</taxon>
    </lineage>
</organism>
<keyword evidence="3" id="KW-1185">Reference proteome</keyword>
<protein>
    <submittedName>
        <fullName evidence="2">Uncharacterized protein</fullName>
    </submittedName>
</protein>
<keyword evidence="1" id="KW-1133">Transmembrane helix</keyword>
<feature type="transmembrane region" description="Helical" evidence="1">
    <location>
        <begin position="44"/>
        <end position="62"/>
    </location>
</feature>
<evidence type="ECO:0000256" key="1">
    <source>
        <dbReference type="SAM" id="Phobius"/>
    </source>
</evidence>